<feature type="coiled-coil region" evidence="1">
    <location>
        <begin position="88"/>
        <end position="129"/>
    </location>
</feature>
<evidence type="ECO:0000313" key="4">
    <source>
        <dbReference type="Proteomes" id="UP001604336"/>
    </source>
</evidence>
<feature type="region of interest" description="Disordered" evidence="2">
    <location>
        <begin position="1"/>
        <end position="35"/>
    </location>
</feature>
<protein>
    <submittedName>
        <fullName evidence="3">Uncharacterized protein</fullName>
    </submittedName>
</protein>
<sequence length="140" mass="15733">MKLSDKDKGSTSGKEPDDDPLDDDTTFHDIHFPPTNANRDLELVRSCALEPLHTGLSRKKVSSVNKNLAVYTRRDAMALACEDLERHLDHMDLQEAELRTAIDNLKKEIDEKNSQAKLAESRAKAQEDKIDTLCSTLART</sequence>
<dbReference type="EMBL" id="JBFOLK010000011">
    <property type="protein sequence ID" value="KAL2474386.1"/>
    <property type="molecule type" value="Genomic_DNA"/>
</dbReference>
<evidence type="ECO:0000313" key="3">
    <source>
        <dbReference type="EMBL" id="KAL2474386.1"/>
    </source>
</evidence>
<reference evidence="4" key="1">
    <citation type="submission" date="2024-07" db="EMBL/GenBank/DDBJ databases">
        <title>Two chromosome-level genome assemblies of Korean endemic species Abeliophyllum distichum and Forsythia ovata (Oleaceae).</title>
        <authorList>
            <person name="Jang H."/>
        </authorList>
    </citation>
    <scope>NUCLEOTIDE SEQUENCE [LARGE SCALE GENOMIC DNA]</scope>
</reference>
<keyword evidence="4" id="KW-1185">Reference proteome</keyword>
<dbReference type="AlphaFoldDB" id="A0ABD1QHU7"/>
<accession>A0ABD1QHU7</accession>
<dbReference type="Proteomes" id="UP001604336">
    <property type="component" value="Unassembled WGS sequence"/>
</dbReference>
<name>A0ABD1QHU7_9LAMI</name>
<comment type="caution">
    <text evidence="3">The sequence shown here is derived from an EMBL/GenBank/DDBJ whole genome shotgun (WGS) entry which is preliminary data.</text>
</comment>
<gene>
    <name evidence="3" type="ORF">Adt_35122</name>
</gene>
<keyword evidence="1" id="KW-0175">Coiled coil</keyword>
<organism evidence="3 4">
    <name type="scientific">Abeliophyllum distichum</name>
    <dbReference type="NCBI Taxonomy" id="126358"/>
    <lineage>
        <taxon>Eukaryota</taxon>
        <taxon>Viridiplantae</taxon>
        <taxon>Streptophyta</taxon>
        <taxon>Embryophyta</taxon>
        <taxon>Tracheophyta</taxon>
        <taxon>Spermatophyta</taxon>
        <taxon>Magnoliopsida</taxon>
        <taxon>eudicotyledons</taxon>
        <taxon>Gunneridae</taxon>
        <taxon>Pentapetalae</taxon>
        <taxon>asterids</taxon>
        <taxon>lamiids</taxon>
        <taxon>Lamiales</taxon>
        <taxon>Oleaceae</taxon>
        <taxon>Forsythieae</taxon>
        <taxon>Abeliophyllum</taxon>
    </lineage>
</organism>
<evidence type="ECO:0000256" key="1">
    <source>
        <dbReference type="SAM" id="Coils"/>
    </source>
</evidence>
<evidence type="ECO:0000256" key="2">
    <source>
        <dbReference type="SAM" id="MobiDB-lite"/>
    </source>
</evidence>
<proteinExistence type="predicted"/>